<dbReference type="RefSeq" id="WP_090247435.1">
    <property type="nucleotide sequence ID" value="NZ_FPAS01000001.1"/>
</dbReference>
<dbReference type="AlphaFoldDB" id="A0A1I6YWA9"/>
<protein>
    <submittedName>
        <fullName evidence="1">Uncharacterized protein</fullName>
    </submittedName>
</protein>
<evidence type="ECO:0000313" key="1">
    <source>
        <dbReference type="EMBL" id="SFT54706.1"/>
    </source>
</evidence>
<dbReference type="EMBL" id="FPAS01000001">
    <property type="protein sequence ID" value="SFT54706.1"/>
    <property type="molecule type" value="Genomic_DNA"/>
</dbReference>
<dbReference type="Proteomes" id="UP000236454">
    <property type="component" value="Unassembled WGS sequence"/>
</dbReference>
<name>A0A1I6YWA9_9FLAO</name>
<gene>
    <name evidence="1" type="ORF">SAMN05216474_1234</name>
</gene>
<proteinExistence type="predicted"/>
<dbReference type="STRING" id="477690.SAMN05216474_1234"/>
<accession>A0A1I6YWA9</accession>
<reference evidence="1 2" key="1">
    <citation type="submission" date="2016-10" db="EMBL/GenBank/DDBJ databases">
        <authorList>
            <person name="de Groot N.N."/>
        </authorList>
    </citation>
    <scope>NUCLEOTIDE SEQUENCE [LARGE SCALE GENOMIC DNA]</scope>
    <source>
        <strain evidence="1 2">CGMCC 1.7005</strain>
    </source>
</reference>
<keyword evidence="2" id="KW-1185">Reference proteome</keyword>
<organism evidence="1 2">
    <name type="scientific">Lishizhenia tianjinensis</name>
    <dbReference type="NCBI Taxonomy" id="477690"/>
    <lineage>
        <taxon>Bacteria</taxon>
        <taxon>Pseudomonadati</taxon>
        <taxon>Bacteroidota</taxon>
        <taxon>Flavobacteriia</taxon>
        <taxon>Flavobacteriales</taxon>
        <taxon>Crocinitomicaceae</taxon>
        <taxon>Lishizhenia</taxon>
    </lineage>
</organism>
<dbReference type="OrthoDB" id="961510at2"/>
<evidence type="ECO:0000313" key="2">
    <source>
        <dbReference type="Proteomes" id="UP000236454"/>
    </source>
</evidence>
<sequence length="82" mass="10011">MYSEKEFRKLRLEERYKLLKSAGDYVGVRTTPSHRVYLFIYNGYYVELWQIISLNQVQWIEIQSNQQILSEYIKDVDLSDLW</sequence>